<protein>
    <submittedName>
        <fullName evidence="2">Uncharacterized protein</fullName>
    </submittedName>
</protein>
<gene>
    <name evidence="2" type="ORF">GCM10011489_38090</name>
</gene>
<organism evidence="2 3">
    <name type="scientific">Gordonia jinhuaensis</name>
    <dbReference type="NCBI Taxonomy" id="1517702"/>
    <lineage>
        <taxon>Bacteria</taxon>
        <taxon>Bacillati</taxon>
        <taxon>Actinomycetota</taxon>
        <taxon>Actinomycetes</taxon>
        <taxon>Mycobacteriales</taxon>
        <taxon>Gordoniaceae</taxon>
        <taxon>Gordonia</taxon>
    </lineage>
</organism>
<dbReference type="EMBL" id="BMGC01000056">
    <property type="protein sequence ID" value="GGB47263.1"/>
    <property type="molecule type" value="Genomic_DNA"/>
</dbReference>
<comment type="caution">
    <text evidence="2">The sequence shown here is derived from an EMBL/GenBank/DDBJ whole genome shotgun (WGS) entry which is preliminary data.</text>
</comment>
<feature type="region of interest" description="Disordered" evidence="1">
    <location>
        <begin position="1"/>
        <end position="83"/>
    </location>
</feature>
<evidence type="ECO:0000313" key="2">
    <source>
        <dbReference type="EMBL" id="GGB47263.1"/>
    </source>
</evidence>
<name>A0A916TLG9_9ACTN</name>
<accession>A0A916TLG9</accession>
<dbReference type="Proteomes" id="UP000621454">
    <property type="component" value="Unassembled WGS sequence"/>
</dbReference>
<evidence type="ECO:0000313" key="3">
    <source>
        <dbReference type="Proteomes" id="UP000621454"/>
    </source>
</evidence>
<evidence type="ECO:0000256" key="1">
    <source>
        <dbReference type="SAM" id="MobiDB-lite"/>
    </source>
</evidence>
<feature type="compositionally biased region" description="Basic and acidic residues" evidence="1">
    <location>
        <begin position="52"/>
        <end position="67"/>
    </location>
</feature>
<proteinExistence type="predicted"/>
<feature type="compositionally biased region" description="Basic and acidic residues" evidence="1">
    <location>
        <begin position="1"/>
        <end position="24"/>
    </location>
</feature>
<reference evidence="2" key="2">
    <citation type="submission" date="2020-09" db="EMBL/GenBank/DDBJ databases">
        <authorList>
            <person name="Sun Q."/>
            <person name="Zhou Y."/>
        </authorList>
    </citation>
    <scope>NUCLEOTIDE SEQUENCE</scope>
    <source>
        <strain evidence="2">CGMCC 1.12827</strain>
    </source>
</reference>
<keyword evidence="3" id="KW-1185">Reference proteome</keyword>
<sequence>MVSEHAAEHSERQCDHQHRARELYTGDQLQQRDNAEENCCGNKDSAVLGSPDTDHHPVGGAIRRRDTYPQQRKNTRHTDAEDK</sequence>
<reference evidence="2" key="1">
    <citation type="journal article" date="2014" name="Int. J. Syst. Evol. Microbiol.">
        <title>Complete genome sequence of Corynebacterium casei LMG S-19264T (=DSM 44701T), isolated from a smear-ripened cheese.</title>
        <authorList>
            <consortium name="US DOE Joint Genome Institute (JGI-PGF)"/>
            <person name="Walter F."/>
            <person name="Albersmeier A."/>
            <person name="Kalinowski J."/>
            <person name="Ruckert C."/>
        </authorList>
    </citation>
    <scope>NUCLEOTIDE SEQUENCE</scope>
    <source>
        <strain evidence="2">CGMCC 1.12827</strain>
    </source>
</reference>
<dbReference type="AlphaFoldDB" id="A0A916TLG9"/>